<organism evidence="1 2">
    <name type="scientific">Trichogramma brassicae</name>
    <dbReference type="NCBI Taxonomy" id="86971"/>
    <lineage>
        <taxon>Eukaryota</taxon>
        <taxon>Metazoa</taxon>
        <taxon>Ecdysozoa</taxon>
        <taxon>Arthropoda</taxon>
        <taxon>Hexapoda</taxon>
        <taxon>Insecta</taxon>
        <taxon>Pterygota</taxon>
        <taxon>Neoptera</taxon>
        <taxon>Endopterygota</taxon>
        <taxon>Hymenoptera</taxon>
        <taxon>Apocrita</taxon>
        <taxon>Proctotrupomorpha</taxon>
        <taxon>Chalcidoidea</taxon>
        <taxon>Trichogrammatidae</taxon>
        <taxon>Trichogramma</taxon>
    </lineage>
</organism>
<name>A0A6H5HX54_9HYME</name>
<protein>
    <submittedName>
        <fullName evidence="1">Uncharacterized protein</fullName>
    </submittedName>
</protein>
<accession>A0A6H5HX54</accession>
<proteinExistence type="predicted"/>
<dbReference type="Proteomes" id="UP000479190">
    <property type="component" value="Unassembled WGS sequence"/>
</dbReference>
<gene>
    <name evidence="1" type="ORF">TBRA_LOCUS424</name>
</gene>
<feature type="non-terminal residue" evidence="1">
    <location>
        <position position="141"/>
    </location>
</feature>
<evidence type="ECO:0000313" key="1">
    <source>
        <dbReference type="EMBL" id="CAB0028215.1"/>
    </source>
</evidence>
<evidence type="ECO:0000313" key="2">
    <source>
        <dbReference type="Proteomes" id="UP000479190"/>
    </source>
</evidence>
<dbReference type="EMBL" id="CADCXV010000098">
    <property type="protein sequence ID" value="CAB0028215.1"/>
    <property type="molecule type" value="Genomic_DNA"/>
</dbReference>
<reference evidence="1 2" key="1">
    <citation type="submission" date="2020-02" db="EMBL/GenBank/DDBJ databases">
        <authorList>
            <person name="Ferguson B K."/>
        </authorList>
    </citation>
    <scope>NUCLEOTIDE SEQUENCE [LARGE SCALE GENOMIC DNA]</scope>
</reference>
<dbReference type="AlphaFoldDB" id="A0A6H5HX54"/>
<sequence length="141" mass="15290">MPRNRRSCFSVFGAVISVTGAILSGSGRNPFLSTMTPRYFTSLRQKKNDLSRFIVSPAWFIRFNTCSNHFKCSAYVAVAIIISSIYAKATGSISGPIILSASSWKVAGPPATPYGILVHSNKPKPGTVMPYISRNLRSSAL</sequence>
<keyword evidence="2" id="KW-1185">Reference proteome</keyword>